<sequence length="103" mass="12157">MTVIFLLFYLSKGFQLGGVLVFLFDLVEVDDCLDVSFALGFNFGTDNIWSKINYRKWRVSEGSDYLFSCLQFVSWMSLEKYMKEKHIHLNSLRLKCHMRHTMG</sequence>
<evidence type="ECO:0000313" key="1">
    <source>
        <dbReference type="EMBL" id="MBX08263.1"/>
    </source>
</evidence>
<name>A0A2P2KR99_RHIMU</name>
<organism evidence="1">
    <name type="scientific">Rhizophora mucronata</name>
    <name type="common">Asiatic mangrove</name>
    <dbReference type="NCBI Taxonomy" id="61149"/>
    <lineage>
        <taxon>Eukaryota</taxon>
        <taxon>Viridiplantae</taxon>
        <taxon>Streptophyta</taxon>
        <taxon>Embryophyta</taxon>
        <taxon>Tracheophyta</taxon>
        <taxon>Spermatophyta</taxon>
        <taxon>Magnoliopsida</taxon>
        <taxon>eudicotyledons</taxon>
        <taxon>Gunneridae</taxon>
        <taxon>Pentapetalae</taxon>
        <taxon>rosids</taxon>
        <taxon>fabids</taxon>
        <taxon>Malpighiales</taxon>
        <taxon>Rhizophoraceae</taxon>
        <taxon>Rhizophora</taxon>
    </lineage>
</organism>
<reference evidence="1" key="1">
    <citation type="submission" date="2018-02" db="EMBL/GenBank/DDBJ databases">
        <title>Rhizophora mucronata_Transcriptome.</title>
        <authorList>
            <person name="Meera S.P."/>
            <person name="Sreeshan A."/>
            <person name="Augustine A."/>
        </authorList>
    </citation>
    <scope>NUCLEOTIDE SEQUENCE</scope>
    <source>
        <tissue evidence="1">Leaf</tissue>
    </source>
</reference>
<proteinExistence type="predicted"/>
<protein>
    <submittedName>
        <fullName evidence="2">Vacuolar protein sorting-associated protein 26-like protein</fullName>
    </submittedName>
    <submittedName>
        <fullName evidence="1">Vacuolar protein sorting-associated protein 26A-like isoform X2</fullName>
    </submittedName>
</protein>
<dbReference type="AlphaFoldDB" id="A0A2P2KR99"/>
<accession>A0A2P2KR99</accession>
<dbReference type="EMBL" id="GGEC01027779">
    <property type="protein sequence ID" value="MBX08263.1"/>
    <property type="molecule type" value="Transcribed_RNA"/>
</dbReference>
<evidence type="ECO:0000313" key="2">
    <source>
        <dbReference type="EMBL" id="MBX08264.1"/>
    </source>
</evidence>
<dbReference type="EMBL" id="GGEC01027780">
    <property type="protein sequence ID" value="MBX08264.1"/>
    <property type="molecule type" value="Transcribed_RNA"/>
</dbReference>